<keyword evidence="3 10" id="KW-1003">Cell membrane</keyword>
<dbReference type="Proteomes" id="UP000190834">
    <property type="component" value="Unassembled WGS sequence"/>
</dbReference>
<comment type="function">
    <text evidence="10">F(1)F(0) ATP synthase produces ATP from ADP in the presence of a proton or sodium gradient. F-type ATPases consist of two structural domains, F(1) containing the extramembraneous catalytic core and F(0) containing the membrane proton channel, linked together by a central stalk and a peripheral stalk. During catalysis, ATP synthesis in the catalytic domain of F(1) is coupled via a rotary mechanism of the central stalk subunits to proton translocation.</text>
</comment>
<dbReference type="Pfam" id="PF00213">
    <property type="entry name" value="OSCP"/>
    <property type="match status" value="1"/>
</dbReference>
<keyword evidence="4" id="KW-0997">Cell inner membrane</keyword>
<dbReference type="PANTHER" id="PTHR11910">
    <property type="entry name" value="ATP SYNTHASE DELTA CHAIN"/>
    <property type="match status" value="1"/>
</dbReference>
<dbReference type="PROSITE" id="PS00389">
    <property type="entry name" value="ATPASE_DELTA"/>
    <property type="match status" value="1"/>
</dbReference>
<comment type="subcellular location">
    <subcellularLocation>
        <location evidence="10">Cell membrane</location>
        <topology evidence="10">Peripheral membrane protein</topology>
    </subcellularLocation>
    <subcellularLocation>
        <location evidence="1">Membrane</location>
    </subcellularLocation>
</comment>
<comment type="function">
    <text evidence="10">This protein is part of the stalk that links CF(0) to CF(1). It either transmits conformational changes from CF(0) to CF(1) or is implicated in proton conduction.</text>
</comment>
<evidence type="ECO:0000256" key="8">
    <source>
        <dbReference type="ARBA" id="ARBA00023196"/>
    </source>
</evidence>
<evidence type="ECO:0000256" key="6">
    <source>
        <dbReference type="ARBA" id="ARBA00023065"/>
    </source>
</evidence>
<dbReference type="RefSeq" id="WP_078926847.1">
    <property type="nucleotide sequence ID" value="NZ_FUXB01000012.1"/>
</dbReference>
<evidence type="ECO:0000256" key="5">
    <source>
        <dbReference type="ARBA" id="ARBA00022781"/>
    </source>
</evidence>
<evidence type="ECO:0000256" key="9">
    <source>
        <dbReference type="ARBA" id="ARBA00023310"/>
    </source>
</evidence>
<evidence type="ECO:0000313" key="11">
    <source>
        <dbReference type="EMBL" id="SKA12150.1"/>
    </source>
</evidence>
<dbReference type="GO" id="GO:0045259">
    <property type="term" value="C:proton-transporting ATP synthase complex"/>
    <property type="evidence" value="ECO:0007669"/>
    <property type="project" value="UniProtKB-KW"/>
</dbReference>
<proteinExistence type="inferred from homology"/>
<keyword evidence="7 10" id="KW-0472">Membrane</keyword>
<dbReference type="InterPro" id="IPR000711">
    <property type="entry name" value="ATPase_OSCP/dsu"/>
</dbReference>
<keyword evidence="6 10" id="KW-0406">Ion transport</keyword>
<keyword evidence="5 10" id="KW-0375">Hydrogen ion transport</keyword>
<evidence type="ECO:0000256" key="4">
    <source>
        <dbReference type="ARBA" id="ARBA00022519"/>
    </source>
</evidence>
<dbReference type="STRING" id="1123491.SAMN02745782_02498"/>
<keyword evidence="2 10" id="KW-0813">Transport</keyword>
<evidence type="ECO:0000256" key="2">
    <source>
        <dbReference type="ARBA" id="ARBA00022448"/>
    </source>
</evidence>
<dbReference type="GO" id="GO:0046933">
    <property type="term" value="F:proton-transporting ATP synthase activity, rotational mechanism"/>
    <property type="evidence" value="ECO:0007669"/>
    <property type="project" value="UniProtKB-UniRule"/>
</dbReference>
<comment type="similarity">
    <text evidence="10">Belongs to the ATPase delta chain family.</text>
</comment>
<dbReference type="GeneID" id="70584903"/>
<dbReference type="HAMAP" id="MF_01416">
    <property type="entry name" value="ATP_synth_delta_bact"/>
    <property type="match status" value="1"/>
</dbReference>
<dbReference type="InterPro" id="IPR026015">
    <property type="entry name" value="ATP_synth_OSCP/delta_N_sf"/>
</dbReference>
<evidence type="ECO:0000256" key="7">
    <source>
        <dbReference type="ARBA" id="ARBA00023136"/>
    </source>
</evidence>
<dbReference type="PRINTS" id="PR00125">
    <property type="entry name" value="ATPASEDELTA"/>
</dbReference>
<name>A0A1T4R7U1_VIBCI</name>
<evidence type="ECO:0000256" key="3">
    <source>
        <dbReference type="ARBA" id="ARBA00022475"/>
    </source>
</evidence>
<dbReference type="InterPro" id="IPR020781">
    <property type="entry name" value="ATPase_OSCP/d_CS"/>
</dbReference>
<dbReference type="NCBIfam" id="NF004402">
    <property type="entry name" value="PRK05758.2-2"/>
    <property type="match status" value="1"/>
</dbReference>
<dbReference type="AlphaFoldDB" id="A0A1T4R7U1"/>
<dbReference type="GO" id="GO:0005886">
    <property type="term" value="C:plasma membrane"/>
    <property type="evidence" value="ECO:0007669"/>
    <property type="project" value="UniProtKB-SubCell"/>
</dbReference>
<accession>A0A1T4R7U1</accession>
<evidence type="ECO:0000256" key="10">
    <source>
        <dbReference type="HAMAP-Rule" id="MF_01416"/>
    </source>
</evidence>
<evidence type="ECO:0000256" key="1">
    <source>
        <dbReference type="ARBA" id="ARBA00004370"/>
    </source>
</evidence>
<dbReference type="NCBIfam" id="TIGR01145">
    <property type="entry name" value="ATP_synt_delta"/>
    <property type="match status" value="1"/>
</dbReference>
<protein>
    <recommendedName>
        <fullName evidence="10">ATP synthase subunit delta</fullName>
    </recommendedName>
    <alternativeName>
        <fullName evidence="10">ATP synthase F(1) sector subunit delta</fullName>
    </alternativeName>
    <alternativeName>
        <fullName evidence="10">F-type ATPase subunit delta</fullName>
        <shortName evidence="10">F-ATPase subunit delta</shortName>
    </alternativeName>
</protein>
<gene>
    <name evidence="10" type="primary">atpH</name>
    <name evidence="11" type="ORF">SAMN02745782_02498</name>
</gene>
<sequence>MSDLTTIARPYAKAAFSYASEHRVVDQWSAMLELAKTMSLVPELSSAAFSLQPEQLLQVYADVAGEQFDQPMCNFLRVLMENRRMAVLGDISQQFQKFANESSGTKEVNVVTSYELSDEQVETLTRHLEKRYDCKVKLNCQVDSNLIGGAVIRVGDTILDNSLLGRINRLKDVMKS</sequence>
<keyword evidence="9 10" id="KW-0066">ATP synthesis</keyword>
<organism evidence="11 12">
    <name type="scientific">Vibrio cincinnatiensis DSM 19608</name>
    <dbReference type="NCBI Taxonomy" id="1123491"/>
    <lineage>
        <taxon>Bacteria</taxon>
        <taxon>Pseudomonadati</taxon>
        <taxon>Pseudomonadota</taxon>
        <taxon>Gammaproteobacteria</taxon>
        <taxon>Vibrionales</taxon>
        <taxon>Vibrionaceae</taxon>
        <taxon>Vibrio</taxon>
    </lineage>
</organism>
<keyword evidence="12" id="KW-1185">Reference proteome</keyword>
<keyword evidence="8 10" id="KW-0139">CF(1)</keyword>
<dbReference type="OrthoDB" id="9816221at2"/>
<reference evidence="12" key="1">
    <citation type="submission" date="2017-02" db="EMBL/GenBank/DDBJ databases">
        <authorList>
            <person name="Varghese N."/>
            <person name="Submissions S."/>
        </authorList>
    </citation>
    <scope>NUCLEOTIDE SEQUENCE [LARGE SCALE GENOMIC DNA]</scope>
    <source>
        <strain evidence="12">DSM 19608</strain>
    </source>
</reference>
<evidence type="ECO:0000313" key="12">
    <source>
        <dbReference type="Proteomes" id="UP000190834"/>
    </source>
</evidence>
<dbReference type="SUPFAM" id="SSF47928">
    <property type="entry name" value="N-terminal domain of the delta subunit of the F1F0-ATP synthase"/>
    <property type="match status" value="1"/>
</dbReference>
<dbReference type="EMBL" id="FUXB01000012">
    <property type="protein sequence ID" value="SKA12150.1"/>
    <property type="molecule type" value="Genomic_DNA"/>
</dbReference>
<dbReference type="Gene3D" id="1.10.520.20">
    <property type="entry name" value="N-terminal domain of the delta subunit of the F1F0-ATP synthase"/>
    <property type="match status" value="1"/>
</dbReference>